<dbReference type="EC" id="2.7.7.7" evidence="1"/>
<evidence type="ECO:0000259" key="3">
    <source>
        <dbReference type="PROSITE" id="PS50164"/>
    </source>
</evidence>
<reference evidence="5" key="1">
    <citation type="journal article" date="2019" name="Int. J. Syst. Evol. Microbiol.">
        <title>The Global Catalogue of Microorganisms (GCM) 10K type strain sequencing project: providing services to taxonomists for standard genome sequencing and annotation.</title>
        <authorList>
            <consortium name="The Broad Institute Genomics Platform"/>
            <consortium name="The Broad Institute Genome Sequencing Center for Infectious Disease"/>
            <person name="Wu L."/>
            <person name="Ma J."/>
        </authorList>
    </citation>
    <scope>NUCLEOTIDE SEQUENCE [LARGE SCALE GENOMIC DNA]</scope>
    <source>
        <strain evidence="5">CCUG 62945</strain>
    </source>
</reference>
<comment type="catalytic activity">
    <reaction evidence="2">
        <text>DNA(n) + a 2'-deoxyribonucleoside 5'-triphosphate = DNA(n+1) + diphosphate</text>
        <dbReference type="Rhea" id="RHEA:22508"/>
        <dbReference type="Rhea" id="RHEA-COMP:17339"/>
        <dbReference type="Rhea" id="RHEA-COMP:17340"/>
        <dbReference type="ChEBI" id="CHEBI:33019"/>
        <dbReference type="ChEBI" id="CHEBI:61560"/>
        <dbReference type="ChEBI" id="CHEBI:173112"/>
        <dbReference type="EC" id="2.7.7.7"/>
    </reaction>
</comment>
<dbReference type="SMART" id="SM00479">
    <property type="entry name" value="EXOIII"/>
    <property type="match status" value="1"/>
</dbReference>
<dbReference type="InterPro" id="IPR047296">
    <property type="entry name" value="GIY-YIG_UvrC_Cho"/>
</dbReference>
<dbReference type="Gene3D" id="3.40.1440.10">
    <property type="entry name" value="GIY-YIG endonuclease"/>
    <property type="match status" value="1"/>
</dbReference>
<sequence length="470" mass="52895">MNNPYFSYPLVLVDLETTGANPNSDRITEVGIVQIDEQGSRSWSQLVNPGKEIPEFIQELTGISNEMVADAPPFAEVAEQVLELLQGRVFVAHNARFDYGFLKQEFKRLDMRLQAQVLCTVKLSRKLYPAEHKHSLDALIARYGLTFVGGRHRALTDAELLQQFLDVALKDHGFEVLHQSIAELLRQPALPPALDPAQIDELPESSGVYIFYGSDDVALYIGKNHNIRKRVLAHFSDANPKEVQLAKRTQRLAWHETAGELGAVLLETSLVSQLEPSYNPPQRRIKELGGWRLVSKDDVLQPYWTPWAEVGSEPVFGPFRSRREAANVLNKMIDGHGLCRQILGLEPKPKSLAPCSAFLETRCRGACVGRDITHNARFSAAIERYRFPLWPYKGAVALAEGPEWAPVLQVFDQWCYLGAINHLDELPALMAKPRKFELDVFKLIQKEFKKQGHKLQKLGCDGGAESQKDL</sequence>
<protein>
    <recommendedName>
        <fullName evidence="1">DNA-directed DNA polymerase</fullName>
        <ecNumber evidence="1">2.7.7.7</ecNumber>
    </recommendedName>
</protein>
<keyword evidence="4" id="KW-0540">Nuclease</keyword>
<dbReference type="EMBL" id="JBHTBQ010000001">
    <property type="protein sequence ID" value="MFC7418316.1"/>
    <property type="molecule type" value="Genomic_DNA"/>
</dbReference>
<keyword evidence="4" id="KW-0269">Exonuclease</keyword>
<dbReference type="Proteomes" id="UP001596473">
    <property type="component" value="Unassembled WGS sequence"/>
</dbReference>
<feature type="domain" description="GIY-YIG" evidence="3">
    <location>
        <begin position="204"/>
        <end position="280"/>
    </location>
</feature>
<dbReference type="InterPro" id="IPR036397">
    <property type="entry name" value="RNaseH_sf"/>
</dbReference>
<dbReference type="Pfam" id="PF00929">
    <property type="entry name" value="RNase_T"/>
    <property type="match status" value="1"/>
</dbReference>
<name>A0ABW2QRC9_9NEIS</name>
<dbReference type="PANTHER" id="PTHR30231:SF37">
    <property type="entry name" value="EXODEOXYRIBONUCLEASE 10"/>
    <property type="match status" value="1"/>
</dbReference>
<dbReference type="Pfam" id="PF01541">
    <property type="entry name" value="GIY-YIG"/>
    <property type="match status" value="1"/>
</dbReference>
<dbReference type="RefSeq" id="WP_380185227.1">
    <property type="nucleotide sequence ID" value="NZ_JBHTBQ010000001.1"/>
</dbReference>
<dbReference type="CDD" id="cd10434">
    <property type="entry name" value="GIY-YIG_UvrC_Cho"/>
    <property type="match status" value="1"/>
</dbReference>
<accession>A0ABW2QRC9</accession>
<dbReference type="SUPFAM" id="SSF53098">
    <property type="entry name" value="Ribonuclease H-like"/>
    <property type="match status" value="1"/>
</dbReference>
<dbReference type="InterPro" id="IPR013520">
    <property type="entry name" value="Ribonucl_H"/>
</dbReference>
<dbReference type="Gene3D" id="3.30.420.10">
    <property type="entry name" value="Ribonuclease H-like superfamily/Ribonuclease H"/>
    <property type="match status" value="1"/>
</dbReference>
<organism evidence="4 5">
    <name type="scientific">Iodobacter arcticus</name>
    <dbReference type="NCBI Taxonomy" id="590593"/>
    <lineage>
        <taxon>Bacteria</taxon>
        <taxon>Pseudomonadati</taxon>
        <taxon>Pseudomonadota</taxon>
        <taxon>Betaproteobacteria</taxon>
        <taxon>Neisseriales</taxon>
        <taxon>Chitinibacteraceae</taxon>
        <taxon>Iodobacter</taxon>
    </lineage>
</organism>
<evidence type="ECO:0000256" key="2">
    <source>
        <dbReference type="ARBA" id="ARBA00049244"/>
    </source>
</evidence>
<proteinExistence type="predicted"/>
<dbReference type="CDD" id="cd06127">
    <property type="entry name" value="DEDDh"/>
    <property type="match status" value="1"/>
</dbReference>
<dbReference type="InterPro" id="IPR035901">
    <property type="entry name" value="GIY-YIG_endonuc_sf"/>
</dbReference>
<dbReference type="SMART" id="SM00465">
    <property type="entry name" value="GIYc"/>
    <property type="match status" value="1"/>
</dbReference>
<keyword evidence="4" id="KW-0378">Hydrolase</keyword>
<dbReference type="PROSITE" id="PS50164">
    <property type="entry name" value="GIY_YIG"/>
    <property type="match status" value="1"/>
</dbReference>
<dbReference type="NCBIfam" id="TIGR00573">
    <property type="entry name" value="dnaq"/>
    <property type="match status" value="1"/>
</dbReference>
<dbReference type="InterPro" id="IPR000305">
    <property type="entry name" value="GIY-YIG_endonuc"/>
</dbReference>
<evidence type="ECO:0000256" key="1">
    <source>
        <dbReference type="ARBA" id="ARBA00012417"/>
    </source>
</evidence>
<evidence type="ECO:0000313" key="4">
    <source>
        <dbReference type="EMBL" id="MFC7418316.1"/>
    </source>
</evidence>
<comment type="caution">
    <text evidence="4">The sequence shown here is derived from an EMBL/GenBank/DDBJ whole genome shotgun (WGS) entry which is preliminary data.</text>
</comment>
<dbReference type="PANTHER" id="PTHR30231">
    <property type="entry name" value="DNA POLYMERASE III SUBUNIT EPSILON"/>
    <property type="match status" value="1"/>
</dbReference>
<keyword evidence="5" id="KW-1185">Reference proteome</keyword>
<dbReference type="InterPro" id="IPR012337">
    <property type="entry name" value="RNaseH-like_sf"/>
</dbReference>
<evidence type="ECO:0000313" key="5">
    <source>
        <dbReference type="Proteomes" id="UP001596473"/>
    </source>
</evidence>
<dbReference type="SUPFAM" id="SSF82771">
    <property type="entry name" value="GIY-YIG endonuclease"/>
    <property type="match status" value="1"/>
</dbReference>
<dbReference type="InterPro" id="IPR006054">
    <property type="entry name" value="DnaQ"/>
</dbReference>
<gene>
    <name evidence="4" type="ORF">ACFQNF_00285</name>
</gene>
<dbReference type="GO" id="GO:0004527">
    <property type="term" value="F:exonuclease activity"/>
    <property type="evidence" value="ECO:0007669"/>
    <property type="project" value="UniProtKB-KW"/>
</dbReference>